<organism evidence="1 2">
    <name type="scientific">Larkinella terrae</name>
    <dbReference type="NCBI Taxonomy" id="2025311"/>
    <lineage>
        <taxon>Bacteria</taxon>
        <taxon>Pseudomonadati</taxon>
        <taxon>Bacteroidota</taxon>
        <taxon>Cytophagia</taxon>
        <taxon>Cytophagales</taxon>
        <taxon>Spirosomataceae</taxon>
        <taxon>Larkinella</taxon>
    </lineage>
</organism>
<dbReference type="AlphaFoldDB" id="A0A7K0ESY7"/>
<reference evidence="1 2" key="1">
    <citation type="journal article" date="2018" name="Antonie Van Leeuwenhoek">
        <title>Larkinella terrae sp. nov., isolated from soil on Jeju Island, South Korea.</title>
        <authorList>
            <person name="Ten L.N."/>
            <person name="Jeon J."/>
            <person name="Park S.J."/>
            <person name="Park S."/>
            <person name="Lee S.Y."/>
            <person name="Kim M.K."/>
            <person name="Jung H.Y."/>
        </authorList>
    </citation>
    <scope>NUCLEOTIDE SEQUENCE [LARGE SCALE GENOMIC DNA]</scope>
    <source>
        <strain evidence="1 2">KCTC 52001</strain>
    </source>
</reference>
<accession>A0A7K0ESY7</accession>
<name>A0A7K0ESY7_9BACT</name>
<sequence>MYQQFYVYAAPDRKRFRFISTIKAIDEFPAYTYGSVLELQLNPLRPPQKFVVVDLPFIRCVRQSELDLLPRVEFFLAPLADRARYNHDIFPVSVLQAA</sequence>
<protein>
    <submittedName>
        <fullName evidence="1">Uncharacterized protein</fullName>
    </submittedName>
</protein>
<comment type="caution">
    <text evidence="1">The sequence shown here is derived from an EMBL/GenBank/DDBJ whole genome shotgun (WGS) entry which is preliminary data.</text>
</comment>
<dbReference type="RefSeq" id="WP_154177948.1">
    <property type="nucleotide sequence ID" value="NZ_WJXZ01000014.1"/>
</dbReference>
<evidence type="ECO:0000313" key="1">
    <source>
        <dbReference type="EMBL" id="MRS64631.1"/>
    </source>
</evidence>
<gene>
    <name evidence="1" type="ORF">GJJ30_25255</name>
</gene>
<proteinExistence type="predicted"/>
<dbReference type="OrthoDB" id="9896290at2"/>
<evidence type="ECO:0000313" key="2">
    <source>
        <dbReference type="Proteomes" id="UP000441754"/>
    </source>
</evidence>
<dbReference type="Proteomes" id="UP000441754">
    <property type="component" value="Unassembled WGS sequence"/>
</dbReference>
<keyword evidence="2" id="KW-1185">Reference proteome</keyword>
<dbReference type="EMBL" id="WJXZ01000014">
    <property type="protein sequence ID" value="MRS64631.1"/>
    <property type="molecule type" value="Genomic_DNA"/>
</dbReference>